<feature type="transmembrane region" description="Helical" evidence="1">
    <location>
        <begin position="12"/>
        <end position="35"/>
    </location>
</feature>
<dbReference type="EMBL" id="MGKI01000002">
    <property type="protein sequence ID" value="OGN23467.1"/>
    <property type="molecule type" value="Genomic_DNA"/>
</dbReference>
<proteinExistence type="predicted"/>
<sequence>MPEEIRRTWWDKLLITICTLGLFSLMFGVFVLLSLPFVGALVVWPSIKFIYVGIFLIALSALLDRFKKNKAE</sequence>
<keyword evidence="1" id="KW-1133">Transmembrane helix</keyword>
<keyword evidence="1" id="KW-0812">Transmembrane</keyword>
<keyword evidence="1" id="KW-0472">Membrane</keyword>
<dbReference type="STRING" id="1802694.A2918_00210"/>
<evidence type="ECO:0000256" key="1">
    <source>
        <dbReference type="SAM" id="Phobius"/>
    </source>
</evidence>
<gene>
    <name evidence="2" type="ORF">A2918_00210</name>
</gene>
<name>A0A1F8GDM1_9BACT</name>
<protein>
    <submittedName>
        <fullName evidence="2">Uncharacterized protein</fullName>
    </submittedName>
</protein>
<evidence type="ECO:0000313" key="2">
    <source>
        <dbReference type="EMBL" id="OGN23467.1"/>
    </source>
</evidence>
<accession>A0A1F8GDM1</accession>
<dbReference type="Proteomes" id="UP000178227">
    <property type="component" value="Unassembled WGS sequence"/>
</dbReference>
<dbReference type="AlphaFoldDB" id="A0A1F8GDM1"/>
<evidence type="ECO:0000313" key="3">
    <source>
        <dbReference type="Proteomes" id="UP000178227"/>
    </source>
</evidence>
<reference evidence="2 3" key="1">
    <citation type="journal article" date="2016" name="Nat. Commun.">
        <title>Thousands of microbial genomes shed light on interconnected biogeochemical processes in an aquifer system.</title>
        <authorList>
            <person name="Anantharaman K."/>
            <person name="Brown C.T."/>
            <person name="Hug L.A."/>
            <person name="Sharon I."/>
            <person name="Castelle C.J."/>
            <person name="Probst A.J."/>
            <person name="Thomas B.C."/>
            <person name="Singh A."/>
            <person name="Wilkins M.J."/>
            <person name="Karaoz U."/>
            <person name="Brodie E.L."/>
            <person name="Williams K.H."/>
            <person name="Hubbard S.S."/>
            <person name="Banfield J.F."/>
        </authorList>
    </citation>
    <scope>NUCLEOTIDE SEQUENCE [LARGE SCALE GENOMIC DNA]</scope>
</reference>
<comment type="caution">
    <text evidence="2">The sequence shown here is derived from an EMBL/GenBank/DDBJ whole genome shotgun (WGS) entry which is preliminary data.</text>
</comment>
<feature type="transmembrane region" description="Helical" evidence="1">
    <location>
        <begin position="41"/>
        <end position="63"/>
    </location>
</feature>
<organism evidence="2 3">
    <name type="scientific">Candidatus Yanofskybacteria bacterium RIFCSPLOWO2_01_FULL_42_49</name>
    <dbReference type="NCBI Taxonomy" id="1802694"/>
    <lineage>
        <taxon>Bacteria</taxon>
        <taxon>Candidatus Yanofskyibacteriota</taxon>
    </lineage>
</organism>